<dbReference type="SMART" id="SM00342">
    <property type="entry name" value="HTH_ARAC"/>
    <property type="match status" value="1"/>
</dbReference>
<reference evidence="6" key="1">
    <citation type="submission" date="2018-11" db="EMBL/GenBank/DDBJ databases">
        <title>Complete genome sequence of Paenibacillus sp. ML311-T8.</title>
        <authorList>
            <person name="Nam Y.-D."/>
            <person name="Kang J."/>
            <person name="Chung W.-H."/>
            <person name="Park Y.S."/>
        </authorList>
    </citation>
    <scope>NUCLEOTIDE SEQUENCE [LARGE SCALE GENOMIC DNA]</scope>
    <source>
        <strain evidence="6">ML311-T8</strain>
    </source>
</reference>
<dbReference type="GO" id="GO:0003700">
    <property type="term" value="F:DNA-binding transcription factor activity"/>
    <property type="evidence" value="ECO:0007669"/>
    <property type="project" value="InterPro"/>
</dbReference>
<organism evidence="5 6">
    <name type="scientific">Paenibacillus psychroresistens</name>
    <dbReference type="NCBI Taxonomy" id="1778678"/>
    <lineage>
        <taxon>Bacteria</taxon>
        <taxon>Bacillati</taxon>
        <taxon>Bacillota</taxon>
        <taxon>Bacilli</taxon>
        <taxon>Bacillales</taxon>
        <taxon>Paenibacillaceae</taxon>
        <taxon>Paenibacillus</taxon>
    </lineage>
</organism>
<proteinExistence type="predicted"/>
<dbReference type="Gene3D" id="2.60.120.10">
    <property type="entry name" value="Jelly Rolls"/>
    <property type="match status" value="1"/>
</dbReference>
<evidence type="ECO:0000256" key="2">
    <source>
        <dbReference type="ARBA" id="ARBA00023125"/>
    </source>
</evidence>
<dbReference type="Proteomes" id="UP000426246">
    <property type="component" value="Chromosome"/>
</dbReference>
<dbReference type="InterPro" id="IPR014710">
    <property type="entry name" value="RmlC-like_jellyroll"/>
</dbReference>
<dbReference type="InterPro" id="IPR037923">
    <property type="entry name" value="HTH-like"/>
</dbReference>
<dbReference type="Gene3D" id="1.10.10.60">
    <property type="entry name" value="Homeodomain-like"/>
    <property type="match status" value="2"/>
</dbReference>
<evidence type="ECO:0000313" key="5">
    <source>
        <dbReference type="EMBL" id="QGQ95600.1"/>
    </source>
</evidence>
<dbReference type="InterPro" id="IPR020449">
    <property type="entry name" value="Tscrpt_reg_AraC-type_HTH"/>
</dbReference>
<dbReference type="PANTHER" id="PTHR43280:SF2">
    <property type="entry name" value="HTH-TYPE TRANSCRIPTIONAL REGULATOR EXSA"/>
    <property type="match status" value="1"/>
</dbReference>
<dbReference type="SUPFAM" id="SSF51215">
    <property type="entry name" value="Regulatory protein AraC"/>
    <property type="match status" value="1"/>
</dbReference>
<dbReference type="InterPro" id="IPR009057">
    <property type="entry name" value="Homeodomain-like_sf"/>
</dbReference>
<dbReference type="PANTHER" id="PTHR43280">
    <property type="entry name" value="ARAC-FAMILY TRANSCRIPTIONAL REGULATOR"/>
    <property type="match status" value="1"/>
</dbReference>
<dbReference type="SUPFAM" id="SSF46689">
    <property type="entry name" value="Homeodomain-like"/>
    <property type="match status" value="1"/>
</dbReference>
<dbReference type="PROSITE" id="PS01124">
    <property type="entry name" value="HTH_ARAC_FAMILY_2"/>
    <property type="match status" value="1"/>
</dbReference>
<dbReference type="Pfam" id="PF02311">
    <property type="entry name" value="AraC_binding"/>
    <property type="match status" value="1"/>
</dbReference>
<evidence type="ECO:0000256" key="1">
    <source>
        <dbReference type="ARBA" id="ARBA00023015"/>
    </source>
</evidence>
<dbReference type="RefSeq" id="WP_155700636.1">
    <property type="nucleotide sequence ID" value="NZ_CP034235.1"/>
</dbReference>
<evidence type="ECO:0000256" key="3">
    <source>
        <dbReference type="ARBA" id="ARBA00023163"/>
    </source>
</evidence>
<dbReference type="InterPro" id="IPR018060">
    <property type="entry name" value="HTH_AraC"/>
</dbReference>
<keyword evidence="6" id="KW-1185">Reference proteome</keyword>
<accession>A0A6B8RHB9</accession>
<feature type="domain" description="HTH araC/xylS-type" evidence="4">
    <location>
        <begin position="173"/>
        <end position="271"/>
    </location>
</feature>
<keyword evidence="2" id="KW-0238">DNA-binding</keyword>
<keyword evidence="1" id="KW-0805">Transcription regulation</keyword>
<dbReference type="Pfam" id="PF12833">
    <property type="entry name" value="HTH_18"/>
    <property type="match status" value="1"/>
</dbReference>
<name>A0A6B8RHB9_9BACL</name>
<dbReference type="OrthoDB" id="9791615at2"/>
<dbReference type="AlphaFoldDB" id="A0A6B8RHB9"/>
<dbReference type="PRINTS" id="PR00032">
    <property type="entry name" value="HTHARAC"/>
</dbReference>
<dbReference type="InterPro" id="IPR003313">
    <property type="entry name" value="AraC-bd"/>
</dbReference>
<evidence type="ECO:0000313" key="6">
    <source>
        <dbReference type="Proteomes" id="UP000426246"/>
    </source>
</evidence>
<keyword evidence="3" id="KW-0804">Transcription</keyword>
<evidence type="ECO:0000259" key="4">
    <source>
        <dbReference type="PROSITE" id="PS01124"/>
    </source>
</evidence>
<dbReference type="GO" id="GO:0043565">
    <property type="term" value="F:sequence-specific DNA binding"/>
    <property type="evidence" value="ECO:0007669"/>
    <property type="project" value="InterPro"/>
</dbReference>
<protein>
    <submittedName>
        <fullName evidence="5">AraC family transcriptional regulator</fullName>
    </submittedName>
</protein>
<sequence length="278" mass="32242">MNSSYQLLLNSLKLTFLHITPYKFDYTWRIPSRQIMHAVIWYMEEGEIRFSINGINHEAKAGQLIFLPPQSVITGHAVSSQIGIISINFAAELSLLKGRIWSDIFKLPIAYPAYDMTIIEPVIRSMLRESTDSSFAQAMLLQSNLQRLLAIMFNQYFQFNDTKLLPNLDPRVQAVIEYISLQPEITPILAELCGVVQISESYLRKLFIDSTGMPPLTFIHQFKMEQAEKRLLSSTEKVAEIAYQLGYKDANYFSRLFKKKTCYTPNDYRKKLRNWMND</sequence>
<gene>
    <name evidence="5" type="ORF">EHS13_12255</name>
</gene>
<dbReference type="KEGG" id="ppsc:EHS13_12255"/>
<dbReference type="EMBL" id="CP034235">
    <property type="protein sequence ID" value="QGQ95600.1"/>
    <property type="molecule type" value="Genomic_DNA"/>
</dbReference>